<dbReference type="Proteomes" id="UP001461498">
    <property type="component" value="Unassembled WGS sequence"/>
</dbReference>
<gene>
    <name evidence="2" type="ORF">O3M35_009008</name>
</gene>
<dbReference type="EMBL" id="JAPXFL010000006">
    <property type="protein sequence ID" value="KAK9504828.1"/>
    <property type="molecule type" value="Genomic_DNA"/>
</dbReference>
<reference evidence="2 3" key="1">
    <citation type="submission" date="2022-12" db="EMBL/GenBank/DDBJ databases">
        <title>Chromosome-level genome assembly of true bugs.</title>
        <authorList>
            <person name="Ma L."/>
            <person name="Li H."/>
        </authorList>
    </citation>
    <scope>NUCLEOTIDE SEQUENCE [LARGE SCALE GENOMIC DNA]</scope>
    <source>
        <strain evidence="2">Lab_2022b</strain>
    </source>
</reference>
<keyword evidence="1" id="KW-0677">Repeat</keyword>
<evidence type="ECO:0000313" key="3">
    <source>
        <dbReference type="Proteomes" id="UP001461498"/>
    </source>
</evidence>
<dbReference type="AlphaFoldDB" id="A0AAW1D6S4"/>
<organism evidence="2 3">
    <name type="scientific">Rhynocoris fuscipes</name>
    <dbReference type="NCBI Taxonomy" id="488301"/>
    <lineage>
        <taxon>Eukaryota</taxon>
        <taxon>Metazoa</taxon>
        <taxon>Ecdysozoa</taxon>
        <taxon>Arthropoda</taxon>
        <taxon>Hexapoda</taxon>
        <taxon>Insecta</taxon>
        <taxon>Pterygota</taxon>
        <taxon>Neoptera</taxon>
        <taxon>Paraneoptera</taxon>
        <taxon>Hemiptera</taxon>
        <taxon>Heteroptera</taxon>
        <taxon>Panheteroptera</taxon>
        <taxon>Cimicomorpha</taxon>
        <taxon>Reduviidae</taxon>
        <taxon>Harpactorinae</taxon>
        <taxon>Harpactorini</taxon>
        <taxon>Rhynocoris</taxon>
    </lineage>
</organism>
<comment type="caution">
    <text evidence="2">The sequence shown here is derived from an EMBL/GenBank/DDBJ whole genome shotgun (WGS) entry which is preliminary data.</text>
</comment>
<sequence length="124" mass="14590">MWEIPECISYSELRKNEGLLLIGDSKGSITSFHFKQTNKSFFKIIPNKNTNDTYFWQDIVDEPDWVEISKERNIHKDIIMQLEYIKRSDCIISCSLDRQLSVAIRQRKANRAPYIFSVDKVIVS</sequence>
<evidence type="ECO:0000256" key="1">
    <source>
        <dbReference type="ARBA" id="ARBA00022737"/>
    </source>
</evidence>
<dbReference type="InterPro" id="IPR051242">
    <property type="entry name" value="WD-EF-hand_domain"/>
</dbReference>
<proteinExistence type="predicted"/>
<name>A0AAW1D6S4_9HEMI</name>
<protein>
    <submittedName>
        <fullName evidence="2">Uncharacterized protein</fullName>
    </submittedName>
</protein>
<dbReference type="PANTHER" id="PTHR44324:SF3">
    <property type="entry name" value="WD REPEAT-CONTAINING PROTEIN 49-LIKE"/>
    <property type="match status" value="1"/>
</dbReference>
<accession>A0AAW1D6S4</accession>
<keyword evidence="3" id="KW-1185">Reference proteome</keyword>
<dbReference type="PANTHER" id="PTHR44324">
    <property type="entry name" value="WD40 REPEAT DOMAIN 95"/>
    <property type="match status" value="1"/>
</dbReference>
<evidence type="ECO:0000313" key="2">
    <source>
        <dbReference type="EMBL" id="KAK9504828.1"/>
    </source>
</evidence>